<feature type="site" description="Lowers pKa of active site Tyr" evidence="5">
    <location>
        <position position="79"/>
    </location>
</feature>
<keyword evidence="2" id="KW-0560">Oxidoreductase</keyword>
<dbReference type="PROSITE" id="PS00063">
    <property type="entry name" value="ALDOKETO_REDUCTASE_3"/>
    <property type="match status" value="1"/>
</dbReference>
<dbReference type="Pfam" id="PF00248">
    <property type="entry name" value="Aldo_ket_red"/>
    <property type="match status" value="1"/>
</dbReference>
<feature type="binding site" evidence="4">
    <location>
        <position position="112"/>
    </location>
    <ligand>
        <name>substrate</name>
    </ligand>
</feature>
<dbReference type="InterPro" id="IPR036812">
    <property type="entry name" value="NAD(P)_OxRdtase_dom_sf"/>
</dbReference>
<dbReference type="FunFam" id="3.20.20.100:FF:000015">
    <property type="entry name" value="Oxidoreductase, aldo/keto reductase family"/>
    <property type="match status" value="1"/>
</dbReference>
<accession>A0A2J6PXP4</accession>
<dbReference type="PIRSF" id="PIRSF000097">
    <property type="entry name" value="AKR"/>
    <property type="match status" value="1"/>
</dbReference>
<dbReference type="Proteomes" id="UP000235672">
    <property type="component" value="Unassembled WGS sequence"/>
</dbReference>
<evidence type="ECO:0000256" key="4">
    <source>
        <dbReference type="PIRSR" id="PIRSR000097-2"/>
    </source>
</evidence>
<evidence type="ECO:0000256" key="5">
    <source>
        <dbReference type="PIRSR" id="PIRSR000097-3"/>
    </source>
</evidence>
<name>A0A2J6PXP4_9HELO</name>
<dbReference type="SUPFAM" id="SSF51430">
    <property type="entry name" value="NAD(P)-linked oxidoreductase"/>
    <property type="match status" value="1"/>
</dbReference>
<dbReference type="AlphaFoldDB" id="A0A2J6PXP4"/>
<dbReference type="PANTHER" id="PTHR43827:SF13">
    <property type="entry name" value="ALDO_KETO REDUCTASE FAMILY PROTEIN"/>
    <property type="match status" value="1"/>
</dbReference>
<evidence type="ECO:0000256" key="1">
    <source>
        <dbReference type="ARBA" id="ARBA00007905"/>
    </source>
</evidence>
<dbReference type="InterPro" id="IPR023210">
    <property type="entry name" value="NADP_OxRdtase_dom"/>
</dbReference>
<evidence type="ECO:0000256" key="3">
    <source>
        <dbReference type="PIRSR" id="PIRSR000097-1"/>
    </source>
</evidence>
<proteinExistence type="inferred from homology"/>
<feature type="active site" description="Proton donor" evidence="3">
    <location>
        <position position="54"/>
    </location>
</feature>
<organism evidence="7 8">
    <name type="scientific">Hyaloscypha hepaticicola</name>
    <dbReference type="NCBI Taxonomy" id="2082293"/>
    <lineage>
        <taxon>Eukaryota</taxon>
        <taxon>Fungi</taxon>
        <taxon>Dikarya</taxon>
        <taxon>Ascomycota</taxon>
        <taxon>Pezizomycotina</taxon>
        <taxon>Leotiomycetes</taxon>
        <taxon>Helotiales</taxon>
        <taxon>Hyaloscyphaceae</taxon>
        <taxon>Hyaloscypha</taxon>
    </lineage>
</organism>
<evidence type="ECO:0000259" key="6">
    <source>
        <dbReference type="Pfam" id="PF00248"/>
    </source>
</evidence>
<dbReference type="Gene3D" id="3.20.20.100">
    <property type="entry name" value="NADP-dependent oxidoreductase domain"/>
    <property type="match status" value="1"/>
</dbReference>
<evidence type="ECO:0000313" key="8">
    <source>
        <dbReference type="Proteomes" id="UP000235672"/>
    </source>
</evidence>
<dbReference type="STRING" id="1745343.A0A2J6PXP4"/>
<dbReference type="PROSITE" id="PS00798">
    <property type="entry name" value="ALDOKETO_REDUCTASE_1"/>
    <property type="match status" value="1"/>
</dbReference>
<gene>
    <name evidence="7" type="ORF">NA56DRAFT_647669</name>
</gene>
<evidence type="ECO:0000313" key="7">
    <source>
        <dbReference type="EMBL" id="PMD18791.1"/>
    </source>
</evidence>
<dbReference type="InterPro" id="IPR018170">
    <property type="entry name" value="Aldo/ket_reductase_CS"/>
</dbReference>
<dbReference type="CDD" id="cd19071">
    <property type="entry name" value="AKR_AKR1-5-like"/>
    <property type="match status" value="1"/>
</dbReference>
<protein>
    <submittedName>
        <fullName evidence="7">Aldo-keto reductase-like protein</fullName>
    </submittedName>
</protein>
<dbReference type="PRINTS" id="PR00069">
    <property type="entry name" value="ALDKETRDTASE"/>
</dbReference>
<dbReference type="PROSITE" id="PS00062">
    <property type="entry name" value="ALDOKETO_REDUCTASE_2"/>
    <property type="match status" value="1"/>
</dbReference>
<dbReference type="InterPro" id="IPR020471">
    <property type="entry name" value="AKR"/>
</dbReference>
<sequence>MANFTINSKVRLNSGYEIPLLGYGVWQTPADTCEEVVTHALKTGYRHVDSAAVYRNEAPCGAAIRNSGLKRDDIFFTSKVPARTLSYENTKAQVEKTLKETGLTYIDLMLIHAPYGGREARKAAWKALVDAQHEGKVRSIGVSNYGVHHLEEMEEYIQELEKEGNGKGGVISVNQLEIHPWCPRTDIVEWCQKRGIVVEAYSPLVRGQRMNEKVLQPLTKKYGKSEAQVLLRWSLQRGLVPLPKSVTPSRIEENADIFDFELTPEDMKTLEIDEYSPVCWDPTIIKLEQ</sequence>
<feature type="domain" description="NADP-dependent oxidoreductase" evidence="6">
    <location>
        <begin position="22"/>
        <end position="271"/>
    </location>
</feature>
<dbReference type="GO" id="GO:0016491">
    <property type="term" value="F:oxidoreductase activity"/>
    <property type="evidence" value="ECO:0007669"/>
    <property type="project" value="UniProtKB-KW"/>
</dbReference>
<evidence type="ECO:0000256" key="2">
    <source>
        <dbReference type="ARBA" id="ARBA00023002"/>
    </source>
</evidence>
<dbReference type="PANTHER" id="PTHR43827">
    <property type="entry name" value="2,5-DIKETO-D-GLUCONIC ACID REDUCTASE"/>
    <property type="match status" value="1"/>
</dbReference>
<dbReference type="OrthoDB" id="416253at2759"/>
<dbReference type="EMBL" id="KZ613492">
    <property type="protein sequence ID" value="PMD18791.1"/>
    <property type="molecule type" value="Genomic_DNA"/>
</dbReference>
<reference evidence="7 8" key="1">
    <citation type="submission" date="2016-05" db="EMBL/GenBank/DDBJ databases">
        <title>A degradative enzymes factory behind the ericoid mycorrhizal symbiosis.</title>
        <authorList>
            <consortium name="DOE Joint Genome Institute"/>
            <person name="Martino E."/>
            <person name="Morin E."/>
            <person name="Grelet G."/>
            <person name="Kuo A."/>
            <person name="Kohler A."/>
            <person name="Daghino S."/>
            <person name="Barry K."/>
            <person name="Choi C."/>
            <person name="Cichocki N."/>
            <person name="Clum A."/>
            <person name="Copeland A."/>
            <person name="Hainaut M."/>
            <person name="Haridas S."/>
            <person name="Labutti K."/>
            <person name="Lindquist E."/>
            <person name="Lipzen A."/>
            <person name="Khouja H.-R."/>
            <person name="Murat C."/>
            <person name="Ohm R."/>
            <person name="Olson A."/>
            <person name="Spatafora J."/>
            <person name="Veneault-Fourrey C."/>
            <person name="Henrissat B."/>
            <person name="Grigoriev I."/>
            <person name="Martin F."/>
            <person name="Perotto S."/>
        </authorList>
    </citation>
    <scope>NUCLEOTIDE SEQUENCE [LARGE SCALE GENOMIC DNA]</scope>
    <source>
        <strain evidence="7 8">UAMH 7357</strain>
    </source>
</reference>
<keyword evidence="8" id="KW-1185">Reference proteome</keyword>
<comment type="similarity">
    <text evidence="1">Belongs to the aldo/keto reductase family.</text>
</comment>